<evidence type="ECO:0000256" key="6">
    <source>
        <dbReference type="ARBA" id="ARBA00022989"/>
    </source>
</evidence>
<evidence type="ECO:0000256" key="10">
    <source>
        <dbReference type="SAM" id="MobiDB-lite"/>
    </source>
</evidence>
<evidence type="ECO:0000256" key="11">
    <source>
        <dbReference type="SAM" id="Phobius"/>
    </source>
</evidence>
<comment type="subcellular location">
    <subcellularLocation>
        <location evidence="9">Membrane</location>
        <topology evidence="9">Multi-pass membrane protein</topology>
    </subcellularLocation>
    <subcellularLocation>
        <location evidence="1">Mitochondrion inner membrane</location>
        <topology evidence="1">Multi-pass membrane protein</topology>
    </subcellularLocation>
</comment>
<keyword evidence="4" id="KW-0999">Mitochondrion inner membrane</keyword>
<accession>A0A9W9CR46</accession>
<dbReference type="Pfam" id="PF02096">
    <property type="entry name" value="60KD_IMP"/>
    <property type="match status" value="1"/>
</dbReference>
<comment type="caution">
    <text evidence="13">The sequence shown here is derived from an EMBL/GenBank/DDBJ whole genome shotgun (WGS) entry which is preliminary data.</text>
</comment>
<dbReference type="InterPro" id="IPR028055">
    <property type="entry name" value="YidC/Oxa/ALB_C"/>
</dbReference>
<feature type="transmembrane region" description="Helical" evidence="11">
    <location>
        <begin position="289"/>
        <end position="305"/>
    </location>
</feature>
<evidence type="ECO:0000256" key="9">
    <source>
        <dbReference type="RuleBase" id="RU003945"/>
    </source>
</evidence>
<dbReference type="OrthoDB" id="2148490at2759"/>
<dbReference type="EMBL" id="JAPEUY010000001">
    <property type="protein sequence ID" value="KAJ4377600.1"/>
    <property type="molecule type" value="Genomic_DNA"/>
</dbReference>
<keyword evidence="7" id="KW-0496">Mitochondrion</keyword>
<dbReference type="GO" id="GO:0032977">
    <property type="term" value="F:membrane insertase activity"/>
    <property type="evidence" value="ECO:0007669"/>
    <property type="project" value="InterPro"/>
</dbReference>
<feature type="domain" description="Membrane insertase YidC/Oxa/ALB C-terminal" evidence="12">
    <location>
        <begin position="131"/>
        <end position="325"/>
    </location>
</feature>
<evidence type="ECO:0000313" key="13">
    <source>
        <dbReference type="EMBL" id="KAJ4377600.1"/>
    </source>
</evidence>
<feature type="compositionally biased region" description="Basic and acidic residues" evidence="10">
    <location>
        <begin position="469"/>
        <end position="481"/>
    </location>
</feature>
<evidence type="ECO:0000256" key="4">
    <source>
        <dbReference type="ARBA" id="ARBA00022792"/>
    </source>
</evidence>
<protein>
    <recommendedName>
        <fullName evidence="12">Membrane insertase YidC/Oxa/ALB C-terminal domain-containing protein</fullName>
    </recommendedName>
</protein>
<evidence type="ECO:0000259" key="12">
    <source>
        <dbReference type="Pfam" id="PF02096"/>
    </source>
</evidence>
<keyword evidence="3 9" id="KW-0812">Transmembrane</keyword>
<evidence type="ECO:0000313" key="14">
    <source>
        <dbReference type="Proteomes" id="UP001140560"/>
    </source>
</evidence>
<dbReference type="PANTHER" id="PTHR12428">
    <property type="entry name" value="OXA1"/>
    <property type="match status" value="1"/>
</dbReference>
<dbReference type="AlphaFoldDB" id="A0A9W9CR46"/>
<comment type="similarity">
    <text evidence="2 9">Belongs to the OXA1/ALB3/YidC family.</text>
</comment>
<sequence length="495" mass="54987">MDHVPIADFSNHTVAQSPAQPASEFANAHQPVVTTATPELAPAGIDKAAVVDGTSTSATAESASPFTDSKTVEELLGLQVEPTPAKVEFDPTQLVDHPGQLQELGLEYGWGMTTLFEKTIEQIYLTSGWGWAGSIVAAGVVVRCATFFFQALSSDKMATMAALRPVTQPIQEKMEAALARGDKGQADIYKMQQQEILKPYMGGFVSMGGFMMVQMWMGFSAFRFLRAMGELPVPGMSTDGFLWFTDLTVRDPYFILPAMTSAIMYTVFKTGGETGVQQEVGQAAQRQKMFTGLAVFLGIVTAFQASGLQLYFLMSGIMGGITGWLLRQNGFRRMINIRTIPSKESNEIYTRVAKGELKLNDIKTRDGKIRYQAPTPAPKPTNRRNATTLSGINIKAGTAIPAHLRPEAPVVDTDRPDRDMDFEEGAQGKPLSQKLDYYRRNYRLSYMFRRLKGGIEDMGRRAGYGGAKTSKEQERRKRRAEEYEIERRRRFENRK</sequence>
<organism evidence="13 14">
    <name type="scientific">Neocucurbitaria cava</name>
    <dbReference type="NCBI Taxonomy" id="798079"/>
    <lineage>
        <taxon>Eukaryota</taxon>
        <taxon>Fungi</taxon>
        <taxon>Dikarya</taxon>
        <taxon>Ascomycota</taxon>
        <taxon>Pezizomycotina</taxon>
        <taxon>Dothideomycetes</taxon>
        <taxon>Pleosporomycetidae</taxon>
        <taxon>Pleosporales</taxon>
        <taxon>Pleosporineae</taxon>
        <taxon>Cucurbitariaceae</taxon>
        <taxon>Neocucurbitaria</taxon>
    </lineage>
</organism>
<keyword evidence="14" id="KW-1185">Reference proteome</keyword>
<keyword evidence="8 11" id="KW-0472">Membrane</keyword>
<dbReference type="PANTHER" id="PTHR12428:SF66">
    <property type="entry name" value="MITOCHONDRIAL INNER MEMBRANE PROTEIN OXA1L"/>
    <property type="match status" value="1"/>
</dbReference>
<dbReference type="InterPro" id="IPR001708">
    <property type="entry name" value="YidC/ALB3/OXA1/COX18"/>
</dbReference>
<dbReference type="Proteomes" id="UP001140560">
    <property type="component" value="Unassembled WGS sequence"/>
</dbReference>
<keyword evidence="5" id="KW-0809">Transit peptide</keyword>
<name>A0A9W9CR46_9PLEO</name>
<feature type="transmembrane region" description="Helical" evidence="11">
    <location>
        <begin position="200"/>
        <end position="222"/>
    </location>
</feature>
<reference evidence="13" key="1">
    <citation type="submission" date="2022-10" db="EMBL/GenBank/DDBJ databases">
        <title>Tapping the CABI collections for fungal endophytes: first genome assemblies for Collariella, Neodidymelliopsis, Ascochyta clinopodiicola, Didymella pomorum, Didymosphaeria variabile, Neocosmospora piperis and Neocucurbitaria cava.</title>
        <authorList>
            <person name="Hill R."/>
        </authorList>
    </citation>
    <scope>NUCLEOTIDE SEQUENCE</scope>
    <source>
        <strain evidence="13">IMI 356814</strain>
    </source>
</reference>
<dbReference type="GO" id="GO:0032979">
    <property type="term" value="P:protein insertion into mitochondrial inner membrane from matrix"/>
    <property type="evidence" value="ECO:0007669"/>
    <property type="project" value="TreeGrafter"/>
</dbReference>
<dbReference type="GO" id="GO:0005743">
    <property type="term" value="C:mitochondrial inner membrane"/>
    <property type="evidence" value="ECO:0007669"/>
    <property type="project" value="UniProtKB-SubCell"/>
</dbReference>
<evidence type="ECO:0000256" key="5">
    <source>
        <dbReference type="ARBA" id="ARBA00022946"/>
    </source>
</evidence>
<evidence type="ECO:0000256" key="2">
    <source>
        <dbReference type="ARBA" id="ARBA00009877"/>
    </source>
</evidence>
<feature type="region of interest" description="Disordered" evidence="10">
    <location>
        <begin position="458"/>
        <end position="481"/>
    </location>
</feature>
<evidence type="ECO:0000256" key="3">
    <source>
        <dbReference type="ARBA" id="ARBA00022692"/>
    </source>
</evidence>
<keyword evidence="6 11" id="KW-1133">Transmembrane helix</keyword>
<evidence type="ECO:0000256" key="7">
    <source>
        <dbReference type="ARBA" id="ARBA00023128"/>
    </source>
</evidence>
<proteinExistence type="inferred from homology"/>
<evidence type="ECO:0000256" key="1">
    <source>
        <dbReference type="ARBA" id="ARBA00004448"/>
    </source>
</evidence>
<feature type="transmembrane region" description="Helical" evidence="11">
    <location>
        <begin position="128"/>
        <end position="149"/>
    </location>
</feature>
<evidence type="ECO:0000256" key="8">
    <source>
        <dbReference type="ARBA" id="ARBA00023136"/>
    </source>
</evidence>
<gene>
    <name evidence="13" type="ORF">N0V83_000427</name>
</gene>
<dbReference type="CDD" id="cd20069">
    <property type="entry name" value="5TM_Oxa1-like"/>
    <property type="match status" value="1"/>
</dbReference>